<comment type="caution">
    <text evidence="3">The sequence shown here is derived from an EMBL/GenBank/DDBJ whole genome shotgun (WGS) entry which is preliminary data.</text>
</comment>
<feature type="domain" description="PAC" evidence="2">
    <location>
        <begin position="87"/>
        <end position="146"/>
    </location>
</feature>
<dbReference type="SUPFAM" id="SSF55785">
    <property type="entry name" value="PYP-like sensor domain (PAS domain)"/>
    <property type="match status" value="1"/>
</dbReference>
<proteinExistence type="predicted"/>
<accession>A0A7X1B972</accession>
<dbReference type="InterPro" id="IPR000700">
    <property type="entry name" value="PAS-assoc_C"/>
</dbReference>
<dbReference type="InterPro" id="IPR001932">
    <property type="entry name" value="PPM-type_phosphatase-like_dom"/>
</dbReference>
<protein>
    <submittedName>
        <fullName evidence="3">SpoIIE family protein phosphatase</fullName>
    </submittedName>
</protein>
<dbReference type="Gene3D" id="3.30.450.20">
    <property type="entry name" value="PAS domain"/>
    <property type="match status" value="1"/>
</dbReference>
<dbReference type="InterPro" id="IPR036457">
    <property type="entry name" value="PPM-type-like_dom_sf"/>
</dbReference>
<dbReference type="Pfam" id="PF08448">
    <property type="entry name" value="PAS_4"/>
    <property type="match status" value="1"/>
</dbReference>
<dbReference type="GO" id="GO:0016791">
    <property type="term" value="F:phosphatase activity"/>
    <property type="evidence" value="ECO:0007669"/>
    <property type="project" value="TreeGrafter"/>
</dbReference>
<dbReference type="AlphaFoldDB" id="A0A7X1B972"/>
<evidence type="ECO:0000256" key="1">
    <source>
        <dbReference type="ARBA" id="ARBA00022801"/>
    </source>
</evidence>
<dbReference type="Gene3D" id="3.60.40.10">
    <property type="entry name" value="PPM-type phosphatase domain"/>
    <property type="match status" value="1"/>
</dbReference>
<dbReference type="InterPro" id="IPR013656">
    <property type="entry name" value="PAS_4"/>
</dbReference>
<dbReference type="EMBL" id="JACHVC010000013">
    <property type="protein sequence ID" value="MBC2608020.1"/>
    <property type="molecule type" value="Genomic_DNA"/>
</dbReference>
<dbReference type="PROSITE" id="PS50113">
    <property type="entry name" value="PAC"/>
    <property type="match status" value="1"/>
</dbReference>
<dbReference type="Proteomes" id="UP000526501">
    <property type="component" value="Unassembled WGS sequence"/>
</dbReference>
<dbReference type="Pfam" id="PF07228">
    <property type="entry name" value="SpoIIE"/>
    <property type="match status" value="1"/>
</dbReference>
<dbReference type="InterPro" id="IPR035965">
    <property type="entry name" value="PAS-like_dom_sf"/>
</dbReference>
<dbReference type="RefSeq" id="WP_185661878.1">
    <property type="nucleotide sequence ID" value="NZ_CAWPOO010000013.1"/>
</dbReference>
<gene>
    <name evidence="3" type="ORF">H5P27_18345</name>
</gene>
<dbReference type="InterPro" id="IPR000014">
    <property type="entry name" value="PAS"/>
</dbReference>
<evidence type="ECO:0000259" key="2">
    <source>
        <dbReference type="PROSITE" id="PS50113"/>
    </source>
</evidence>
<keyword evidence="1" id="KW-0378">Hydrolase</keyword>
<dbReference type="PANTHER" id="PTHR43156">
    <property type="entry name" value="STAGE II SPORULATION PROTEIN E-RELATED"/>
    <property type="match status" value="1"/>
</dbReference>
<keyword evidence="4" id="KW-1185">Reference proteome</keyword>
<organism evidence="3 4">
    <name type="scientific">Pelagicoccus albus</name>
    <dbReference type="NCBI Taxonomy" id="415222"/>
    <lineage>
        <taxon>Bacteria</taxon>
        <taxon>Pseudomonadati</taxon>
        <taxon>Verrucomicrobiota</taxon>
        <taxon>Opitutia</taxon>
        <taxon>Puniceicoccales</taxon>
        <taxon>Pelagicoccaceae</taxon>
        <taxon>Pelagicoccus</taxon>
    </lineage>
</organism>
<dbReference type="PANTHER" id="PTHR43156:SF2">
    <property type="entry name" value="STAGE II SPORULATION PROTEIN E"/>
    <property type="match status" value="1"/>
</dbReference>
<evidence type="ECO:0000313" key="4">
    <source>
        <dbReference type="Proteomes" id="UP000526501"/>
    </source>
</evidence>
<dbReference type="SMART" id="SM00331">
    <property type="entry name" value="PP2C_SIG"/>
    <property type="match status" value="1"/>
</dbReference>
<dbReference type="InterPro" id="IPR052016">
    <property type="entry name" value="Bact_Sigma-Reg"/>
</dbReference>
<dbReference type="CDD" id="cd00130">
    <property type="entry name" value="PAS"/>
    <property type="match status" value="1"/>
</dbReference>
<dbReference type="NCBIfam" id="TIGR00229">
    <property type="entry name" value="sensory_box"/>
    <property type="match status" value="1"/>
</dbReference>
<reference evidence="3 4" key="1">
    <citation type="submission" date="2020-07" db="EMBL/GenBank/DDBJ databases">
        <authorList>
            <person name="Feng X."/>
        </authorList>
    </citation>
    <scope>NUCLEOTIDE SEQUENCE [LARGE SCALE GENOMIC DNA]</scope>
    <source>
        <strain evidence="3 4">JCM23202</strain>
    </source>
</reference>
<name>A0A7X1B972_9BACT</name>
<evidence type="ECO:0000313" key="3">
    <source>
        <dbReference type="EMBL" id="MBC2608020.1"/>
    </source>
</evidence>
<sequence length="402" mass="45332">MNEKLPINKSIRELGDARAGLLFRALLEQTQDQVYFKDLNSKFVWVSDVMLSKYKLESMDDLLGKSDFDFFSREHAQKTFEEEQRLIRDDERLVNYVEKEIWPDGRITYVTSTKVPLRLDSGEIVGILGITRDITDEVKIQHQLEESRALLLKRNAIMEEDLQSARTVQRMTIPGLLPDVPFADVAVSITSLNEVCGDLVTFPLQNDRRMSLVLGDISGHGVTAGLFTMLAKHLADFYLKNESCGPDEALFVLDRHLEGLIPEGFLTAVAGVFYRKNEDELYVSLASSCQPPVLWYRSQTQEVEIVKMRGEGALGLGICDSFECRSLRLSRGDCLLFATDGATELENPDGVQLGVAKWAELFRGVGALDTEEIIRRLLTELERFSGGRFPQDDTTLLAVRIK</sequence>